<organism evidence="7 8">
    <name type="scientific">Deinococcus radiopugnans</name>
    <dbReference type="NCBI Taxonomy" id="57497"/>
    <lineage>
        <taxon>Bacteria</taxon>
        <taxon>Thermotogati</taxon>
        <taxon>Deinococcota</taxon>
        <taxon>Deinococci</taxon>
        <taxon>Deinococcales</taxon>
        <taxon>Deinococcaceae</taxon>
        <taxon>Deinococcus</taxon>
    </lineage>
</organism>
<dbReference type="KEGG" id="dsw:QR90_09555"/>
<feature type="transmembrane region" description="Helical" evidence="6">
    <location>
        <begin position="216"/>
        <end position="238"/>
    </location>
</feature>
<evidence type="ECO:0000256" key="2">
    <source>
        <dbReference type="ARBA" id="ARBA00022475"/>
    </source>
</evidence>
<feature type="transmembrane region" description="Helical" evidence="6">
    <location>
        <begin position="297"/>
        <end position="326"/>
    </location>
</feature>
<evidence type="ECO:0000313" key="8">
    <source>
        <dbReference type="Proteomes" id="UP000030634"/>
    </source>
</evidence>
<evidence type="ECO:0000256" key="4">
    <source>
        <dbReference type="ARBA" id="ARBA00022989"/>
    </source>
</evidence>
<dbReference type="InterPro" id="IPR036259">
    <property type="entry name" value="MFS_trans_sf"/>
</dbReference>
<reference evidence="8" key="1">
    <citation type="submission" date="2014-11" db="EMBL/GenBank/DDBJ databases">
        <title>Hymenobacter sp. DG25B genome submission.</title>
        <authorList>
            <person name="Jung H.-Y."/>
            <person name="Kim M.K."/>
            <person name="Srinivasan S."/>
            <person name="Lim S."/>
        </authorList>
    </citation>
    <scope>NUCLEOTIDE SEQUENCE [LARGE SCALE GENOMIC DNA]</scope>
    <source>
        <strain evidence="8">DY59</strain>
    </source>
</reference>
<dbReference type="Pfam" id="PF07690">
    <property type="entry name" value="MFS_1"/>
    <property type="match status" value="1"/>
</dbReference>
<comment type="subcellular location">
    <subcellularLocation>
        <location evidence="1">Cell membrane</location>
        <topology evidence="1">Multi-pass membrane protein</topology>
    </subcellularLocation>
</comment>
<sequence>MTTLSAAPTLPRAFWLYWAGVSLTALGDAIVYVALPYLALAAGGGLKGAGAVGLVVLAGSLPRFLGPVLGGLADRLAPRGLLALSAGIRGLAVLAVGLWGQFGTLPLAALLALAFVNGLLSTLAYTAGSALVPRVVAPEALARANSLSSGALMGAPLLGYGLGGGLIHAAGAAGALLVGVPLVLALCAAALALPHLPAAQEGSRPRPLADLREGLGVIRSSPLLLALLGMSFALNLAMNVMNTRAPLQMALHGRGAADYAVFEMLISGGVLLGIVLVTPLTARWSLDALIGAGRWVLLAGALGFIFVPIPAWWAGAAVFGLGLGLLEVAATTRSQQLTGLEVRGRVIGALMGVNAVALSLGAGLAALPLPTPGLMLGLALLLLALMPLWPLALRRPQGQRLSASSSASAKASSSSSHG</sequence>
<dbReference type="PANTHER" id="PTHR23513:SF6">
    <property type="entry name" value="MAJOR FACILITATOR SUPERFAMILY ASSOCIATED DOMAIN-CONTAINING PROTEIN"/>
    <property type="match status" value="1"/>
</dbReference>
<feature type="transmembrane region" description="Helical" evidence="6">
    <location>
        <begin position="259"/>
        <end position="277"/>
    </location>
</feature>
<proteinExistence type="predicted"/>
<evidence type="ECO:0000256" key="5">
    <source>
        <dbReference type="ARBA" id="ARBA00023136"/>
    </source>
</evidence>
<feature type="transmembrane region" description="Helical" evidence="6">
    <location>
        <begin position="346"/>
        <end position="367"/>
    </location>
</feature>
<keyword evidence="4 6" id="KW-1133">Transmembrane helix</keyword>
<evidence type="ECO:0000256" key="1">
    <source>
        <dbReference type="ARBA" id="ARBA00004651"/>
    </source>
</evidence>
<keyword evidence="3 6" id="KW-0812">Transmembrane</keyword>
<evidence type="ECO:0000256" key="6">
    <source>
        <dbReference type="SAM" id="Phobius"/>
    </source>
</evidence>
<feature type="transmembrane region" description="Helical" evidence="6">
    <location>
        <begin position="147"/>
        <end position="167"/>
    </location>
</feature>
<keyword evidence="5 6" id="KW-0472">Membrane</keyword>
<dbReference type="GO" id="GO:0022857">
    <property type="term" value="F:transmembrane transporter activity"/>
    <property type="evidence" value="ECO:0007669"/>
    <property type="project" value="InterPro"/>
</dbReference>
<dbReference type="EMBL" id="CP010028">
    <property type="protein sequence ID" value="AIZ45290.1"/>
    <property type="molecule type" value="Genomic_DNA"/>
</dbReference>
<dbReference type="SUPFAM" id="SSF103473">
    <property type="entry name" value="MFS general substrate transporter"/>
    <property type="match status" value="1"/>
</dbReference>
<name>A0A0A7KGQ6_9DEIO</name>
<dbReference type="PANTHER" id="PTHR23513">
    <property type="entry name" value="INTEGRAL MEMBRANE EFFLUX PROTEIN-RELATED"/>
    <property type="match status" value="1"/>
</dbReference>
<dbReference type="Gene3D" id="1.20.1250.20">
    <property type="entry name" value="MFS general substrate transporter like domains"/>
    <property type="match status" value="1"/>
</dbReference>
<feature type="transmembrane region" description="Helical" evidence="6">
    <location>
        <begin position="373"/>
        <end position="393"/>
    </location>
</feature>
<feature type="transmembrane region" description="Helical" evidence="6">
    <location>
        <begin position="174"/>
        <end position="196"/>
    </location>
</feature>
<feature type="transmembrane region" description="Helical" evidence="6">
    <location>
        <begin position="51"/>
        <end position="69"/>
    </location>
</feature>
<feature type="transmembrane region" description="Helical" evidence="6">
    <location>
        <begin position="107"/>
        <end position="127"/>
    </location>
</feature>
<accession>A0A0A7KGQ6</accession>
<feature type="transmembrane region" description="Helical" evidence="6">
    <location>
        <begin position="15"/>
        <end position="39"/>
    </location>
</feature>
<dbReference type="AlphaFoldDB" id="A0A0A7KGQ6"/>
<dbReference type="InterPro" id="IPR011701">
    <property type="entry name" value="MFS"/>
</dbReference>
<gene>
    <name evidence="7" type="ORF">QR90_09555</name>
</gene>
<dbReference type="Proteomes" id="UP000030634">
    <property type="component" value="Chromosome"/>
</dbReference>
<evidence type="ECO:0000313" key="7">
    <source>
        <dbReference type="EMBL" id="AIZ45290.1"/>
    </source>
</evidence>
<evidence type="ECO:0008006" key="9">
    <source>
        <dbReference type="Google" id="ProtNLM"/>
    </source>
</evidence>
<keyword evidence="2" id="KW-1003">Cell membrane</keyword>
<dbReference type="GO" id="GO:0005886">
    <property type="term" value="C:plasma membrane"/>
    <property type="evidence" value="ECO:0007669"/>
    <property type="project" value="UniProtKB-SubCell"/>
</dbReference>
<feature type="transmembrane region" description="Helical" evidence="6">
    <location>
        <begin position="81"/>
        <end position="100"/>
    </location>
</feature>
<dbReference type="STRING" id="1182571.QR90_09555"/>
<evidence type="ECO:0000256" key="3">
    <source>
        <dbReference type="ARBA" id="ARBA00022692"/>
    </source>
</evidence>
<protein>
    <recommendedName>
        <fullName evidence="9">Major Facilitator Superfamily protein</fullName>
    </recommendedName>
</protein>
<dbReference type="HOGENOM" id="CLU_656767_0_0_0"/>
<dbReference type="RefSeq" id="WP_039684119.1">
    <property type="nucleotide sequence ID" value="NZ_CP010028.1"/>
</dbReference>